<dbReference type="Proteomes" id="UP000289340">
    <property type="component" value="Chromosome 18"/>
</dbReference>
<dbReference type="InterPro" id="IPR010433">
    <property type="entry name" value="EIF-4B_pln"/>
</dbReference>
<dbReference type="AlphaFoldDB" id="A0A445FV25"/>
<reference evidence="2 3" key="1">
    <citation type="submission" date="2018-09" db="EMBL/GenBank/DDBJ databases">
        <title>A high-quality reference genome of wild soybean provides a powerful tool to mine soybean genomes.</title>
        <authorList>
            <person name="Xie M."/>
            <person name="Chung C.Y.L."/>
            <person name="Li M.-W."/>
            <person name="Wong F.-L."/>
            <person name="Chan T.-F."/>
            <person name="Lam H.-M."/>
        </authorList>
    </citation>
    <scope>NUCLEOTIDE SEQUENCE [LARGE SCALE GENOMIC DNA]</scope>
    <source>
        <strain evidence="3">cv. W05</strain>
        <tissue evidence="2">Hypocotyl of etiolated seedlings</tissue>
    </source>
</reference>
<accession>A0A445FV25</accession>
<sequence>MRGQKKRKEESKKKGLQAQERKKKREEKDLKISKPWGNIGAWTANSELAKADEAEAQAAIVAMVVKPQRFPSLKEAMNSKPMKKKGTTITLFEFNCGSFDQSLMHNEMLSLPFGPKEYFVEEI</sequence>
<evidence type="ECO:0000313" key="3">
    <source>
        <dbReference type="Proteomes" id="UP000289340"/>
    </source>
</evidence>
<dbReference type="EMBL" id="QZWG01000018">
    <property type="protein sequence ID" value="RZB52785.1"/>
    <property type="molecule type" value="Genomic_DNA"/>
</dbReference>
<evidence type="ECO:0000313" key="2">
    <source>
        <dbReference type="EMBL" id="RZB52785.1"/>
    </source>
</evidence>
<gene>
    <name evidence="2" type="ORF">D0Y65_049021</name>
</gene>
<dbReference type="GO" id="GO:0003743">
    <property type="term" value="F:translation initiation factor activity"/>
    <property type="evidence" value="ECO:0007669"/>
    <property type="project" value="InterPro"/>
</dbReference>
<keyword evidence="3" id="KW-1185">Reference proteome</keyword>
<comment type="caution">
    <text evidence="2">The sequence shown here is derived from an EMBL/GenBank/DDBJ whole genome shotgun (WGS) entry which is preliminary data.</text>
</comment>
<feature type="region of interest" description="Disordered" evidence="1">
    <location>
        <begin position="1"/>
        <end position="31"/>
    </location>
</feature>
<proteinExistence type="predicted"/>
<name>A0A445FV25_GLYSO</name>
<dbReference type="Pfam" id="PF06273">
    <property type="entry name" value="eIF-4B"/>
    <property type="match status" value="1"/>
</dbReference>
<protein>
    <submittedName>
        <fullName evidence="2">Uncharacterized protein</fullName>
    </submittedName>
</protein>
<organism evidence="2 3">
    <name type="scientific">Glycine soja</name>
    <name type="common">Wild soybean</name>
    <dbReference type="NCBI Taxonomy" id="3848"/>
    <lineage>
        <taxon>Eukaryota</taxon>
        <taxon>Viridiplantae</taxon>
        <taxon>Streptophyta</taxon>
        <taxon>Embryophyta</taxon>
        <taxon>Tracheophyta</taxon>
        <taxon>Spermatophyta</taxon>
        <taxon>Magnoliopsida</taxon>
        <taxon>eudicotyledons</taxon>
        <taxon>Gunneridae</taxon>
        <taxon>Pentapetalae</taxon>
        <taxon>rosids</taxon>
        <taxon>fabids</taxon>
        <taxon>Fabales</taxon>
        <taxon>Fabaceae</taxon>
        <taxon>Papilionoideae</taxon>
        <taxon>50 kb inversion clade</taxon>
        <taxon>NPAAA clade</taxon>
        <taxon>indigoferoid/millettioid clade</taxon>
        <taxon>Phaseoleae</taxon>
        <taxon>Glycine</taxon>
        <taxon>Glycine subgen. Soja</taxon>
    </lineage>
</organism>
<evidence type="ECO:0000256" key="1">
    <source>
        <dbReference type="SAM" id="MobiDB-lite"/>
    </source>
</evidence>